<dbReference type="RefSeq" id="WP_228354212.1">
    <property type="nucleotide sequence ID" value="NZ_JACEGA010000001.1"/>
</dbReference>
<dbReference type="InterPro" id="IPR023210">
    <property type="entry name" value="NADP_OxRdtase_dom"/>
</dbReference>
<dbReference type="GO" id="GO:0016491">
    <property type="term" value="F:oxidoreductase activity"/>
    <property type="evidence" value="ECO:0007669"/>
    <property type="project" value="UniProtKB-KW"/>
</dbReference>
<protein>
    <submittedName>
        <fullName evidence="3">Aldo/keto reductase</fullName>
    </submittedName>
</protein>
<feature type="domain" description="NADP-dependent oxidoreductase" evidence="2">
    <location>
        <begin position="16"/>
        <end position="320"/>
    </location>
</feature>
<gene>
    <name evidence="3" type="ORF">H0486_17420</name>
</gene>
<dbReference type="EMBL" id="JACEGA010000001">
    <property type="protein sequence ID" value="MBB2184649.1"/>
    <property type="molecule type" value="Genomic_DNA"/>
</dbReference>
<keyword evidence="1" id="KW-0560">Oxidoreductase</keyword>
<dbReference type="AlphaFoldDB" id="A0A839K6E8"/>
<dbReference type="InterPro" id="IPR036812">
    <property type="entry name" value="NAD(P)_OxRdtase_dom_sf"/>
</dbReference>
<dbReference type="CDD" id="cd19149">
    <property type="entry name" value="AKR_AKR11B2"/>
    <property type="match status" value="1"/>
</dbReference>
<evidence type="ECO:0000259" key="2">
    <source>
        <dbReference type="Pfam" id="PF00248"/>
    </source>
</evidence>
<dbReference type="Gene3D" id="3.20.20.100">
    <property type="entry name" value="NADP-dependent oxidoreductase domain"/>
    <property type="match status" value="1"/>
</dbReference>
<dbReference type="PANTHER" id="PTHR43364:SF4">
    <property type="entry name" value="NAD(P)-LINKED OXIDOREDUCTASE SUPERFAMILY PROTEIN"/>
    <property type="match status" value="1"/>
</dbReference>
<name>A0A839K6E8_9FIRM</name>
<dbReference type="SUPFAM" id="SSF51430">
    <property type="entry name" value="NAD(P)-linked oxidoreductase"/>
    <property type="match status" value="1"/>
</dbReference>
<dbReference type="PANTHER" id="PTHR43364">
    <property type="entry name" value="NADH-SPECIFIC METHYLGLYOXAL REDUCTASE-RELATED"/>
    <property type="match status" value="1"/>
</dbReference>
<dbReference type="Pfam" id="PF00248">
    <property type="entry name" value="Aldo_ket_red"/>
    <property type="match status" value="1"/>
</dbReference>
<dbReference type="InterPro" id="IPR050523">
    <property type="entry name" value="AKR_Detox_Biosynth"/>
</dbReference>
<reference evidence="3 4" key="1">
    <citation type="submission" date="2020-07" db="EMBL/GenBank/DDBJ databases">
        <title>Characterization and genome sequencing of isolate MD1, a novel member within the family Lachnospiraceae.</title>
        <authorList>
            <person name="Rettenmaier R."/>
            <person name="Di Bello L."/>
            <person name="Zinser C."/>
            <person name="Scheitz K."/>
            <person name="Liebl W."/>
            <person name="Zverlov V."/>
        </authorList>
    </citation>
    <scope>NUCLEOTIDE SEQUENCE [LARGE SCALE GENOMIC DNA]</scope>
    <source>
        <strain evidence="3 4">MD1</strain>
    </source>
</reference>
<sequence length="328" mass="37087">MVYQRIGQSDLNASVVALGTWAIGGGTWWGENNDMESIRTIHAAIDQGINLIDTAPVYGFGHSEEVVGKAISDRRSKVLISTKCGLRWTDEEGSFFFSADGKNVYRNLTRRAIRDDLENSLRRLGTDYIDIYITHWQSKEPFLTPVSETMEALTELKKEGKIRAIGASNVNISHIEDYTKYGQLDLIQEKYSIIDRRVEKDLLPIAKKHSITFQAYSPLEQGLLTGKIRRDYVAVEGTTRYDQKAFKPENLPRVVDMVDSWKDLCLKYNCTPTHLAIAWLLAQGNHMNVLCGARKIEQLEDNVKGSDITLDSADIARIRENAESLKML</sequence>
<dbReference type="Proteomes" id="UP000574276">
    <property type="component" value="Unassembled WGS sequence"/>
</dbReference>
<evidence type="ECO:0000313" key="3">
    <source>
        <dbReference type="EMBL" id="MBB2184649.1"/>
    </source>
</evidence>
<proteinExistence type="predicted"/>
<organism evidence="3 4">
    <name type="scientific">Variimorphobacter saccharofermentans</name>
    <dbReference type="NCBI Taxonomy" id="2755051"/>
    <lineage>
        <taxon>Bacteria</taxon>
        <taxon>Bacillati</taxon>
        <taxon>Bacillota</taxon>
        <taxon>Clostridia</taxon>
        <taxon>Lachnospirales</taxon>
        <taxon>Lachnospiraceae</taxon>
        <taxon>Variimorphobacter</taxon>
    </lineage>
</organism>
<dbReference type="GO" id="GO:0005829">
    <property type="term" value="C:cytosol"/>
    <property type="evidence" value="ECO:0007669"/>
    <property type="project" value="TreeGrafter"/>
</dbReference>
<evidence type="ECO:0000256" key="1">
    <source>
        <dbReference type="ARBA" id="ARBA00023002"/>
    </source>
</evidence>
<evidence type="ECO:0000313" key="4">
    <source>
        <dbReference type="Proteomes" id="UP000574276"/>
    </source>
</evidence>
<comment type="caution">
    <text evidence="3">The sequence shown here is derived from an EMBL/GenBank/DDBJ whole genome shotgun (WGS) entry which is preliminary data.</text>
</comment>
<accession>A0A839K6E8</accession>
<keyword evidence="4" id="KW-1185">Reference proteome</keyword>